<gene>
    <name evidence="2" type="ORF">NCTC10918_02099</name>
</gene>
<organism evidence="2 3">
    <name type="scientific">Rothia dentocariosa</name>
    <dbReference type="NCBI Taxonomy" id="2047"/>
    <lineage>
        <taxon>Bacteria</taxon>
        <taxon>Bacillati</taxon>
        <taxon>Actinomycetota</taxon>
        <taxon>Actinomycetes</taxon>
        <taxon>Micrococcales</taxon>
        <taxon>Micrococcaceae</taxon>
        <taxon>Rothia</taxon>
    </lineage>
</organism>
<dbReference type="Proteomes" id="UP000270988">
    <property type="component" value="Chromosome"/>
</dbReference>
<dbReference type="AlphaFoldDB" id="A0A448UY24"/>
<protein>
    <submittedName>
        <fullName evidence="2">Uncharacterized protein</fullName>
    </submittedName>
</protein>
<sequence length="70" mass="7233">MNGPTLTDELVEDLSTGQIPLVQVRREQGQKSQKNAGTEDAGSAETYGIDGAAEGVRADSPKSASEGSPE</sequence>
<name>A0A448UY24_9MICC</name>
<evidence type="ECO:0000256" key="1">
    <source>
        <dbReference type="SAM" id="MobiDB-lite"/>
    </source>
</evidence>
<evidence type="ECO:0000313" key="3">
    <source>
        <dbReference type="Proteomes" id="UP000270988"/>
    </source>
</evidence>
<evidence type="ECO:0000313" key="2">
    <source>
        <dbReference type="EMBL" id="VEJ30807.1"/>
    </source>
</evidence>
<dbReference type="EMBL" id="LR134521">
    <property type="protein sequence ID" value="VEJ30807.1"/>
    <property type="molecule type" value="Genomic_DNA"/>
</dbReference>
<feature type="region of interest" description="Disordered" evidence="1">
    <location>
        <begin position="1"/>
        <end position="70"/>
    </location>
</feature>
<reference evidence="2 3" key="1">
    <citation type="submission" date="2018-12" db="EMBL/GenBank/DDBJ databases">
        <authorList>
            <consortium name="Pathogen Informatics"/>
        </authorList>
    </citation>
    <scope>NUCLEOTIDE SEQUENCE [LARGE SCALE GENOMIC DNA]</scope>
    <source>
        <strain evidence="2 3">NCTC10918</strain>
    </source>
</reference>
<proteinExistence type="predicted"/>
<accession>A0A448UY24</accession>